<dbReference type="Proteomes" id="UP001201163">
    <property type="component" value="Unassembled WGS sequence"/>
</dbReference>
<dbReference type="AlphaFoldDB" id="A0AAD4LSL5"/>
<proteinExistence type="predicted"/>
<dbReference type="InterPro" id="IPR054722">
    <property type="entry name" value="PolX-like_BBD"/>
</dbReference>
<dbReference type="EMBL" id="JAKELL010000006">
    <property type="protein sequence ID" value="KAH8998063.1"/>
    <property type="molecule type" value="Genomic_DNA"/>
</dbReference>
<sequence>ISPYRELFTNYTPIDPIPITAANKTNFQAVGRGNVEISLLNGGSTICLILQNVLHCPGIAFTLISMSVMDRAGYTFMTKSG</sequence>
<feature type="domain" description="Retrovirus-related Pol polyprotein from transposon TNT 1-94-like beta-barrel" evidence="1">
    <location>
        <begin position="2"/>
        <end position="74"/>
    </location>
</feature>
<accession>A0AAD4LSL5</accession>
<reference evidence="2" key="1">
    <citation type="submission" date="2022-01" db="EMBL/GenBank/DDBJ databases">
        <title>Comparative genomics reveals a dynamic genome evolution in the ectomycorrhizal milk-cap (Lactarius) mushrooms.</title>
        <authorList>
            <consortium name="DOE Joint Genome Institute"/>
            <person name="Lebreton A."/>
            <person name="Tang N."/>
            <person name="Kuo A."/>
            <person name="LaButti K."/>
            <person name="Drula E."/>
            <person name="Barry K."/>
            <person name="Clum A."/>
            <person name="Lipzen A."/>
            <person name="Mousain D."/>
            <person name="Ng V."/>
            <person name="Wang R."/>
            <person name="Wang X."/>
            <person name="Dai Y."/>
            <person name="Henrissat B."/>
            <person name="Grigoriev I.V."/>
            <person name="Guerin-Laguette A."/>
            <person name="Yu F."/>
            <person name="Martin F.M."/>
        </authorList>
    </citation>
    <scope>NUCLEOTIDE SEQUENCE</scope>
    <source>
        <strain evidence="2">QP</strain>
    </source>
</reference>
<dbReference type="Pfam" id="PF22936">
    <property type="entry name" value="Pol_BBD"/>
    <property type="match status" value="1"/>
</dbReference>
<evidence type="ECO:0000313" key="2">
    <source>
        <dbReference type="EMBL" id="KAH8998063.1"/>
    </source>
</evidence>
<feature type="non-terminal residue" evidence="2">
    <location>
        <position position="81"/>
    </location>
</feature>
<gene>
    <name evidence="2" type="ORF">EDB92DRAFT_1783191</name>
</gene>
<evidence type="ECO:0000313" key="3">
    <source>
        <dbReference type="Proteomes" id="UP001201163"/>
    </source>
</evidence>
<keyword evidence="3" id="KW-1185">Reference proteome</keyword>
<protein>
    <recommendedName>
        <fullName evidence="1">Retrovirus-related Pol polyprotein from transposon TNT 1-94-like beta-barrel domain-containing protein</fullName>
    </recommendedName>
</protein>
<feature type="non-terminal residue" evidence="2">
    <location>
        <position position="1"/>
    </location>
</feature>
<comment type="caution">
    <text evidence="2">The sequence shown here is derived from an EMBL/GenBank/DDBJ whole genome shotgun (WGS) entry which is preliminary data.</text>
</comment>
<evidence type="ECO:0000259" key="1">
    <source>
        <dbReference type="Pfam" id="PF22936"/>
    </source>
</evidence>
<organism evidence="2 3">
    <name type="scientific">Lactarius akahatsu</name>
    <dbReference type="NCBI Taxonomy" id="416441"/>
    <lineage>
        <taxon>Eukaryota</taxon>
        <taxon>Fungi</taxon>
        <taxon>Dikarya</taxon>
        <taxon>Basidiomycota</taxon>
        <taxon>Agaricomycotina</taxon>
        <taxon>Agaricomycetes</taxon>
        <taxon>Russulales</taxon>
        <taxon>Russulaceae</taxon>
        <taxon>Lactarius</taxon>
    </lineage>
</organism>
<name>A0AAD4LSL5_9AGAM</name>